<dbReference type="GeneID" id="18817351"/>
<dbReference type="HOGENOM" id="CLU_2414637_0_0_1"/>
<dbReference type="Proteomes" id="UP000008064">
    <property type="component" value="Unassembled WGS sequence"/>
</dbReference>
<reference evidence="1" key="1">
    <citation type="submission" date="2011-04" db="EMBL/GenBank/DDBJ databases">
        <title>Evolution of plant cell wall degrading machinery underlies the functional diversity of forest fungi.</title>
        <authorList>
            <consortium name="US DOE Joint Genome Institute (JGI-PGF)"/>
            <person name="Eastwood D.C."/>
            <person name="Floudas D."/>
            <person name="Binder M."/>
            <person name="Majcherczyk A."/>
            <person name="Schneider P."/>
            <person name="Aerts A."/>
            <person name="Asiegbu F.O."/>
            <person name="Baker S.E."/>
            <person name="Barry K."/>
            <person name="Bendiksby M."/>
            <person name="Blumentritt M."/>
            <person name="Coutinho P.M."/>
            <person name="Cullen D."/>
            <person name="Cullen D."/>
            <person name="Gathman A."/>
            <person name="Goodell B."/>
            <person name="Henrissat B."/>
            <person name="Ihrmark K."/>
            <person name="Kauserud H."/>
            <person name="Kohler A."/>
            <person name="LaButti K."/>
            <person name="Lapidus A."/>
            <person name="Lavin J.L."/>
            <person name="Lee Y.-H."/>
            <person name="Lindquist E."/>
            <person name="Lilly W."/>
            <person name="Lucas S."/>
            <person name="Morin E."/>
            <person name="Murat C."/>
            <person name="Oguiza J.A."/>
            <person name="Park J."/>
            <person name="Pisabarro A.G."/>
            <person name="Riley R."/>
            <person name="Rosling A."/>
            <person name="Salamov A."/>
            <person name="Schmidt O."/>
            <person name="Schmutz J."/>
            <person name="Skrede I."/>
            <person name="Stenlid J."/>
            <person name="Wiebenga A."/>
            <person name="Xie X."/>
            <person name="Kues U."/>
            <person name="Hibbett D.S."/>
            <person name="Hoffmeister D."/>
            <person name="Hogberg N."/>
            <person name="Martin F."/>
            <person name="Grigoriev I.V."/>
            <person name="Watkinson S.C."/>
        </authorList>
    </citation>
    <scope>NUCLEOTIDE SEQUENCE</scope>
    <source>
        <strain evidence="1">S7.9</strain>
    </source>
</reference>
<sequence length="92" mass="9988">MPSSIAIGSRGWENMRVRSSRRMGNRDWPRGSRCVVGDDDRGSTCNIGPISSSVPTECFFGCSTYPLALPVISKVLSSTQGNMSSNICVMIR</sequence>
<dbReference type="RefSeq" id="XP_007313394.1">
    <property type="nucleotide sequence ID" value="XM_007313332.1"/>
</dbReference>
<dbReference type="AlphaFoldDB" id="F8NHI1"/>
<name>F8NHI1_SERL9</name>
<organism>
    <name type="scientific">Serpula lacrymans var. lacrymans (strain S7.9)</name>
    <name type="common">Dry rot fungus</name>
    <dbReference type="NCBI Taxonomy" id="578457"/>
    <lineage>
        <taxon>Eukaryota</taxon>
        <taxon>Fungi</taxon>
        <taxon>Dikarya</taxon>
        <taxon>Basidiomycota</taxon>
        <taxon>Agaricomycotina</taxon>
        <taxon>Agaricomycetes</taxon>
        <taxon>Agaricomycetidae</taxon>
        <taxon>Boletales</taxon>
        <taxon>Coniophorineae</taxon>
        <taxon>Serpulaceae</taxon>
        <taxon>Serpula</taxon>
    </lineage>
</organism>
<dbReference type="KEGG" id="sla:SERLADRAFT_456529"/>
<protein>
    <submittedName>
        <fullName evidence="1">Uncharacterized protein</fullName>
    </submittedName>
</protein>
<dbReference type="EMBL" id="GL945429">
    <property type="protein sequence ID" value="EGO29152.1"/>
    <property type="molecule type" value="Genomic_DNA"/>
</dbReference>
<proteinExistence type="predicted"/>
<gene>
    <name evidence="1" type="ORF">SERLADRAFT_456529</name>
</gene>
<evidence type="ECO:0000313" key="1">
    <source>
        <dbReference type="EMBL" id="EGO29152.1"/>
    </source>
</evidence>
<accession>F8NHI1</accession>